<organism evidence="1 2">
    <name type="scientific">Enterococcus quebecensis</name>
    <dbReference type="NCBI Taxonomy" id="903983"/>
    <lineage>
        <taxon>Bacteria</taxon>
        <taxon>Bacillati</taxon>
        <taxon>Bacillota</taxon>
        <taxon>Bacilli</taxon>
        <taxon>Lactobacillales</taxon>
        <taxon>Enterococcaceae</taxon>
        <taxon>Enterococcus</taxon>
    </lineage>
</organism>
<dbReference type="Proteomes" id="UP000094764">
    <property type="component" value="Unassembled WGS sequence"/>
</dbReference>
<proteinExistence type="predicted"/>
<evidence type="ECO:0000313" key="1">
    <source>
        <dbReference type="EMBL" id="OEG15259.1"/>
    </source>
</evidence>
<gene>
    <name evidence="1" type="ORF">BCR23_10520</name>
</gene>
<reference evidence="2" key="1">
    <citation type="submission" date="2016-09" db="EMBL/GenBank/DDBJ databases">
        <authorList>
            <person name="Gulvik C.A."/>
        </authorList>
    </citation>
    <scope>NUCLEOTIDE SEQUENCE [LARGE SCALE GENOMIC DNA]</scope>
    <source>
        <strain evidence="2">LMG 26306</strain>
    </source>
</reference>
<sequence length="64" mass="7814">MLFEKMVLDNCAHFYSDEADRSESQKEPVLWGRTGKELKMKKCFVRVVCWYVYIIQSKYEFFVY</sequence>
<evidence type="ECO:0000313" key="2">
    <source>
        <dbReference type="Proteomes" id="UP000094764"/>
    </source>
</evidence>
<keyword evidence="2" id="KW-1185">Reference proteome</keyword>
<accession>A0A1E5GRG1</accession>
<dbReference type="EMBL" id="MIKB01000016">
    <property type="protein sequence ID" value="OEG15259.1"/>
    <property type="molecule type" value="Genomic_DNA"/>
</dbReference>
<name>A0A1E5GRG1_9ENTE</name>
<protein>
    <submittedName>
        <fullName evidence="1">Uncharacterized protein</fullName>
    </submittedName>
</protein>
<comment type="caution">
    <text evidence="1">The sequence shown here is derived from an EMBL/GenBank/DDBJ whole genome shotgun (WGS) entry which is preliminary data.</text>
</comment>
<dbReference type="AlphaFoldDB" id="A0A1E5GRG1"/>